<name>A0ABX5ZVB0_STRTE</name>
<protein>
    <submittedName>
        <fullName evidence="1">Uncharacterized protein</fullName>
    </submittedName>
</protein>
<gene>
    <name evidence="1" type="ORF">F3L20_24575</name>
</gene>
<accession>A0ABX5ZVB0</accession>
<evidence type="ECO:0000313" key="2">
    <source>
        <dbReference type="Proteomes" id="UP000324308"/>
    </source>
</evidence>
<dbReference type="Proteomes" id="UP000324308">
    <property type="component" value="Chromosome"/>
</dbReference>
<dbReference type="RefSeq" id="WP_150156185.1">
    <property type="nucleotide sequence ID" value="NZ_CP043959.1"/>
</dbReference>
<reference evidence="1 2" key="1">
    <citation type="submission" date="2019-09" db="EMBL/GenBank/DDBJ databases">
        <title>Draft genome sequence of the Ebosin-producing strain Streptomyces sp. 139.</title>
        <authorList>
            <person name="Ai L."/>
            <person name="Geng M."/>
            <person name="Ma M."/>
            <person name="Bai L."/>
        </authorList>
    </citation>
    <scope>NUCLEOTIDE SEQUENCE [LARGE SCALE GENOMIC DNA]</scope>
    <source>
        <strain evidence="1 2">139</strain>
    </source>
</reference>
<sequence>MALTRDQTVIADIVIAALEGRSGDMCQLINDLPRRQHADAAAKSLDLVVHIFRSVIAPDDWQALTEEARFSRTLLDLDDQIQEN</sequence>
<proteinExistence type="predicted"/>
<organism evidence="1 2">
    <name type="scientific">Streptomyces tendae</name>
    <dbReference type="NCBI Taxonomy" id="1932"/>
    <lineage>
        <taxon>Bacteria</taxon>
        <taxon>Bacillati</taxon>
        <taxon>Actinomycetota</taxon>
        <taxon>Actinomycetes</taxon>
        <taxon>Kitasatosporales</taxon>
        <taxon>Streptomycetaceae</taxon>
        <taxon>Streptomyces</taxon>
    </lineage>
</organism>
<evidence type="ECO:0000313" key="1">
    <source>
        <dbReference type="EMBL" id="QER88604.1"/>
    </source>
</evidence>
<keyword evidence="2" id="KW-1185">Reference proteome</keyword>
<dbReference type="EMBL" id="CP043959">
    <property type="protein sequence ID" value="QER88604.1"/>
    <property type="molecule type" value="Genomic_DNA"/>
</dbReference>